<dbReference type="AlphaFoldDB" id="A0A6A6FL06"/>
<evidence type="ECO:0000313" key="2">
    <source>
        <dbReference type="Proteomes" id="UP000799539"/>
    </source>
</evidence>
<protein>
    <submittedName>
        <fullName evidence="1">Uncharacterized protein</fullName>
    </submittedName>
</protein>
<dbReference type="Proteomes" id="UP000799539">
    <property type="component" value="Unassembled WGS sequence"/>
</dbReference>
<proteinExistence type="predicted"/>
<accession>A0A6A6FL06</accession>
<organism evidence="1 2">
    <name type="scientific">Cercospora zeae-maydis SCOH1-5</name>
    <dbReference type="NCBI Taxonomy" id="717836"/>
    <lineage>
        <taxon>Eukaryota</taxon>
        <taxon>Fungi</taxon>
        <taxon>Dikarya</taxon>
        <taxon>Ascomycota</taxon>
        <taxon>Pezizomycotina</taxon>
        <taxon>Dothideomycetes</taxon>
        <taxon>Dothideomycetidae</taxon>
        <taxon>Mycosphaerellales</taxon>
        <taxon>Mycosphaerellaceae</taxon>
        <taxon>Cercospora</taxon>
    </lineage>
</organism>
<reference evidence="1" key="1">
    <citation type="journal article" date="2020" name="Stud. Mycol.">
        <title>101 Dothideomycetes genomes: a test case for predicting lifestyles and emergence of pathogens.</title>
        <authorList>
            <person name="Haridas S."/>
            <person name="Albert R."/>
            <person name="Binder M."/>
            <person name="Bloem J."/>
            <person name="Labutti K."/>
            <person name="Salamov A."/>
            <person name="Andreopoulos B."/>
            <person name="Baker S."/>
            <person name="Barry K."/>
            <person name="Bills G."/>
            <person name="Bluhm B."/>
            <person name="Cannon C."/>
            <person name="Castanera R."/>
            <person name="Culley D."/>
            <person name="Daum C."/>
            <person name="Ezra D."/>
            <person name="Gonzalez J."/>
            <person name="Henrissat B."/>
            <person name="Kuo A."/>
            <person name="Liang C."/>
            <person name="Lipzen A."/>
            <person name="Lutzoni F."/>
            <person name="Magnuson J."/>
            <person name="Mondo S."/>
            <person name="Nolan M."/>
            <person name="Ohm R."/>
            <person name="Pangilinan J."/>
            <person name="Park H.-J."/>
            <person name="Ramirez L."/>
            <person name="Alfaro M."/>
            <person name="Sun H."/>
            <person name="Tritt A."/>
            <person name="Yoshinaga Y."/>
            <person name="Zwiers L.-H."/>
            <person name="Turgeon B."/>
            <person name="Goodwin S."/>
            <person name="Spatafora J."/>
            <person name="Crous P."/>
            <person name="Grigoriev I."/>
        </authorList>
    </citation>
    <scope>NUCLEOTIDE SEQUENCE</scope>
    <source>
        <strain evidence="1">SCOH1-5</strain>
    </source>
</reference>
<evidence type="ECO:0000313" key="1">
    <source>
        <dbReference type="EMBL" id="KAF2214060.1"/>
    </source>
</evidence>
<gene>
    <name evidence="1" type="ORF">CERZMDRAFT_83452</name>
</gene>
<dbReference type="EMBL" id="ML992669">
    <property type="protein sequence ID" value="KAF2214060.1"/>
    <property type="molecule type" value="Genomic_DNA"/>
</dbReference>
<keyword evidence="2" id="KW-1185">Reference proteome</keyword>
<name>A0A6A6FL06_9PEZI</name>
<sequence>MVGNGAVCSDSEHISTFMLHVFDRLLSNLRTKSGKEQANQQRRLDETASQECDWEETVICTLESPSLDHSHRRMELWKLHRSGGEFYPPQSCLSMVHQSAWSFASMESRNDLKGSIKVPARSAREWDRSRLCHSSRWS</sequence>